<accession>A0ABW5LXZ8</accession>
<evidence type="ECO:0000313" key="1">
    <source>
        <dbReference type="EMBL" id="MFD2569658.1"/>
    </source>
</evidence>
<comment type="caution">
    <text evidence="1">The sequence shown here is derived from an EMBL/GenBank/DDBJ whole genome shotgun (WGS) entry which is preliminary data.</text>
</comment>
<dbReference type="RefSeq" id="WP_381519054.1">
    <property type="nucleotide sequence ID" value="NZ_JBHULN010000001.1"/>
</dbReference>
<reference evidence="2" key="1">
    <citation type="journal article" date="2019" name="Int. J. Syst. Evol. Microbiol.">
        <title>The Global Catalogue of Microorganisms (GCM) 10K type strain sequencing project: providing services to taxonomists for standard genome sequencing and annotation.</title>
        <authorList>
            <consortium name="The Broad Institute Genomics Platform"/>
            <consortium name="The Broad Institute Genome Sequencing Center for Infectious Disease"/>
            <person name="Wu L."/>
            <person name="Ma J."/>
        </authorList>
    </citation>
    <scope>NUCLEOTIDE SEQUENCE [LARGE SCALE GENOMIC DNA]</scope>
    <source>
        <strain evidence="2">KCTC 42805</strain>
    </source>
</reference>
<dbReference type="EMBL" id="JBHULN010000001">
    <property type="protein sequence ID" value="MFD2569658.1"/>
    <property type="molecule type" value="Genomic_DNA"/>
</dbReference>
<gene>
    <name evidence="1" type="ORF">ACFSUS_03380</name>
</gene>
<protein>
    <submittedName>
        <fullName evidence="1">Uncharacterized protein</fullName>
    </submittedName>
</protein>
<organism evidence="1 2">
    <name type="scientific">Spirosoma soli</name>
    <dbReference type="NCBI Taxonomy" id="1770529"/>
    <lineage>
        <taxon>Bacteria</taxon>
        <taxon>Pseudomonadati</taxon>
        <taxon>Bacteroidota</taxon>
        <taxon>Cytophagia</taxon>
        <taxon>Cytophagales</taxon>
        <taxon>Cytophagaceae</taxon>
        <taxon>Spirosoma</taxon>
    </lineage>
</organism>
<sequence>MESIIIESDKAAEQITIELPENLRGKKLRVVVTEEESIDRPLTLAEKREILAKNKGSMPAILAPQIDLEEEWYLQ</sequence>
<keyword evidence="2" id="KW-1185">Reference proteome</keyword>
<name>A0ABW5LXZ8_9BACT</name>
<dbReference type="Proteomes" id="UP001597469">
    <property type="component" value="Unassembled WGS sequence"/>
</dbReference>
<proteinExistence type="predicted"/>
<evidence type="ECO:0000313" key="2">
    <source>
        <dbReference type="Proteomes" id="UP001597469"/>
    </source>
</evidence>